<feature type="domain" description="Cytoskeleton protein RodZ-like C-terminal" evidence="2">
    <location>
        <begin position="289"/>
        <end position="356"/>
    </location>
</feature>
<protein>
    <submittedName>
        <fullName evidence="3">Cytoskeleton protein RodZ</fullName>
    </submittedName>
    <submittedName>
        <fullName evidence="4">DUF4115 domain-containing protein</fullName>
    </submittedName>
</protein>
<evidence type="ECO:0000256" key="1">
    <source>
        <dbReference type="SAM" id="MobiDB-lite"/>
    </source>
</evidence>
<accession>A0A6P1TDR0</accession>
<dbReference type="InterPro" id="IPR010982">
    <property type="entry name" value="Lambda_DNA-bd_dom_sf"/>
</dbReference>
<feature type="region of interest" description="Disordered" evidence="1">
    <location>
        <begin position="245"/>
        <end position="285"/>
    </location>
</feature>
<dbReference type="Pfam" id="PF13464">
    <property type="entry name" value="RodZ_C"/>
    <property type="match status" value="1"/>
</dbReference>
<evidence type="ECO:0000259" key="2">
    <source>
        <dbReference type="Pfam" id="PF13464"/>
    </source>
</evidence>
<dbReference type="SUPFAM" id="SSF47413">
    <property type="entry name" value="lambda repressor-like DNA-binding domains"/>
    <property type="match status" value="1"/>
</dbReference>
<organism evidence="3 6">
    <name type="scientific">Microbulbifer hydrolyticus</name>
    <dbReference type="NCBI Taxonomy" id="48074"/>
    <lineage>
        <taxon>Bacteria</taxon>
        <taxon>Pseudomonadati</taxon>
        <taxon>Pseudomonadota</taxon>
        <taxon>Gammaproteobacteria</taxon>
        <taxon>Cellvibrionales</taxon>
        <taxon>Microbulbiferaceae</taxon>
        <taxon>Microbulbifer</taxon>
    </lineage>
</organism>
<dbReference type="GO" id="GO:0003677">
    <property type="term" value="F:DNA binding"/>
    <property type="evidence" value="ECO:0007669"/>
    <property type="project" value="InterPro"/>
</dbReference>
<evidence type="ECO:0000313" key="5">
    <source>
        <dbReference type="Proteomes" id="UP000464675"/>
    </source>
</evidence>
<dbReference type="RefSeq" id="WP_161859119.1">
    <property type="nucleotide sequence ID" value="NZ_CP047491.1"/>
</dbReference>
<dbReference type="AlphaFoldDB" id="A0A6P1TDR0"/>
<gene>
    <name evidence="4" type="ORF">GTQ55_12955</name>
    <name evidence="3" type="ORF">HNQ53_002357</name>
</gene>
<name>A0A6P1TDR0_9GAMM</name>
<dbReference type="CDD" id="cd00093">
    <property type="entry name" value="HTH_XRE"/>
    <property type="match status" value="1"/>
</dbReference>
<keyword evidence="5" id="KW-1185">Reference proteome</keyword>
<sequence>MSSSNQNTEQSEATAVQDQAASVGALLLEARQKAGLTSAELAGRLCMTPDKLEALERDEFDRFPGATYVRGYIRNICKELGADEAPALAAYAKQVPADSTPRVPQMPKGSVVGGSTGSSSGAAFRPLLLLVVAAAVGGYWWFQGNGGQHLAQVERVTDPQQLPAGTETAAEPVEDQLSGQMFAASAADVSESEVAEDFEPQTDAELGEFASSAIESADLESAAEAVETVSEAPAQPVVEPVQVAQEPAQVAAEPEVPAQTAVSQPRNEPEPIVEPQAPAESASGAALALTFSEESWVEVTDATGSKILARLQPAGSTVEVSGEAPFSLMLGNAAATTVSYAGEEVESAPLGNRRTRKLVVGG</sequence>
<dbReference type="InterPro" id="IPR050400">
    <property type="entry name" value="Bact_Cytoskel_RodZ"/>
</dbReference>
<dbReference type="InterPro" id="IPR001387">
    <property type="entry name" value="Cro/C1-type_HTH"/>
</dbReference>
<dbReference type="OrthoDB" id="9790252at2"/>
<proteinExistence type="predicted"/>
<feature type="compositionally biased region" description="Low complexity" evidence="1">
    <location>
        <begin position="245"/>
        <end position="259"/>
    </location>
</feature>
<dbReference type="InterPro" id="IPR025194">
    <property type="entry name" value="RodZ-like_C"/>
</dbReference>
<evidence type="ECO:0000313" key="3">
    <source>
        <dbReference type="EMBL" id="MBB5212132.1"/>
    </source>
</evidence>
<evidence type="ECO:0000313" key="6">
    <source>
        <dbReference type="Proteomes" id="UP000563601"/>
    </source>
</evidence>
<dbReference type="Pfam" id="PF13413">
    <property type="entry name" value="HTH_25"/>
    <property type="match status" value="1"/>
</dbReference>
<evidence type="ECO:0000313" key="4">
    <source>
        <dbReference type="EMBL" id="QHQ39805.1"/>
    </source>
</evidence>
<dbReference type="EMBL" id="JACHHR010000003">
    <property type="protein sequence ID" value="MBB5212132.1"/>
    <property type="molecule type" value="Genomic_DNA"/>
</dbReference>
<dbReference type="PANTHER" id="PTHR34475">
    <property type="match status" value="1"/>
</dbReference>
<dbReference type="EMBL" id="CP047491">
    <property type="protein sequence ID" value="QHQ39805.1"/>
    <property type="molecule type" value="Genomic_DNA"/>
</dbReference>
<dbReference type="PANTHER" id="PTHR34475:SF1">
    <property type="entry name" value="CYTOSKELETON PROTEIN RODZ"/>
    <property type="match status" value="1"/>
</dbReference>
<reference evidence="3 6" key="2">
    <citation type="submission" date="2020-08" db="EMBL/GenBank/DDBJ databases">
        <title>Genomic Encyclopedia of Type Strains, Phase IV (KMG-IV): sequencing the most valuable type-strain genomes for metagenomic binning, comparative biology and taxonomic classification.</title>
        <authorList>
            <person name="Goeker M."/>
        </authorList>
    </citation>
    <scope>NUCLEOTIDE SEQUENCE [LARGE SCALE GENOMIC DNA]</scope>
    <source>
        <strain evidence="3 6">DSM 11525</strain>
    </source>
</reference>
<dbReference type="Gene3D" id="1.10.260.40">
    <property type="entry name" value="lambda repressor-like DNA-binding domains"/>
    <property type="match status" value="1"/>
</dbReference>
<dbReference type="Proteomes" id="UP000563601">
    <property type="component" value="Unassembled WGS sequence"/>
</dbReference>
<reference evidence="4 5" key="1">
    <citation type="submission" date="2020-01" db="EMBL/GenBank/DDBJ databases">
        <title>The possibility of degradation of plastic by Microbulbifer hydrolyticus IRE-31.</title>
        <authorList>
            <person name="Liu L."/>
        </authorList>
    </citation>
    <scope>NUCLEOTIDE SEQUENCE [LARGE SCALE GENOMIC DNA]</scope>
    <source>
        <strain evidence="4 5">IRE-31</strain>
    </source>
</reference>
<feature type="compositionally biased region" description="Low complexity" evidence="1">
    <location>
        <begin position="274"/>
        <end position="285"/>
    </location>
</feature>
<dbReference type="Proteomes" id="UP000464675">
    <property type="component" value="Chromosome"/>
</dbReference>